<feature type="domain" description="FAD-binding PCMH-type" evidence="6">
    <location>
        <begin position="53"/>
        <end position="232"/>
    </location>
</feature>
<evidence type="ECO:0000256" key="3">
    <source>
        <dbReference type="ARBA" id="ARBA00022630"/>
    </source>
</evidence>
<comment type="caution">
    <text evidence="7">The sequence shown here is derived from an EMBL/GenBank/DDBJ whole genome shotgun (WGS) entry which is preliminary data.</text>
</comment>
<dbReference type="Pfam" id="PF02913">
    <property type="entry name" value="FAD-oxidase_C"/>
    <property type="match status" value="1"/>
</dbReference>
<dbReference type="FunFam" id="3.30.70.2740:FF:000001">
    <property type="entry name" value="D-lactate dehydrogenase mitochondrial"/>
    <property type="match status" value="1"/>
</dbReference>
<evidence type="ECO:0000256" key="4">
    <source>
        <dbReference type="ARBA" id="ARBA00022827"/>
    </source>
</evidence>
<dbReference type="GO" id="GO:0071949">
    <property type="term" value="F:FAD binding"/>
    <property type="evidence" value="ECO:0007669"/>
    <property type="project" value="InterPro"/>
</dbReference>
<evidence type="ECO:0000313" key="8">
    <source>
        <dbReference type="Proteomes" id="UP000234206"/>
    </source>
</evidence>
<comment type="similarity">
    <text evidence="2">Belongs to the FAD-binding oxidoreductase/transferase type 4 family.</text>
</comment>
<dbReference type="FunFam" id="1.10.45.10:FF:000001">
    <property type="entry name" value="D-lactate dehydrogenase mitochondrial"/>
    <property type="match status" value="1"/>
</dbReference>
<dbReference type="SUPFAM" id="SSF56176">
    <property type="entry name" value="FAD-binding/transporter-associated domain-like"/>
    <property type="match status" value="1"/>
</dbReference>
<dbReference type="GO" id="GO:0016491">
    <property type="term" value="F:oxidoreductase activity"/>
    <property type="evidence" value="ECO:0007669"/>
    <property type="project" value="UniProtKB-KW"/>
</dbReference>
<dbReference type="Gene3D" id="1.10.45.10">
    <property type="entry name" value="Vanillyl-alcohol Oxidase, Chain A, domain 4"/>
    <property type="match status" value="1"/>
</dbReference>
<sequence>MTDPTTATQPAPDAAALTALLQSELAPALSDGALALDADVVAAHSADTALFCPAEGAVALVRARSTEDVQATLRFAHAHHVPVVPQGARTGISGGANAVPGCILLNLAGMDRILEVDAAEQTATVQPGVINQALKDHLREHGLAYPPDPGSVAISSIGGNVATNAGGLCCVKYGVTRDYVRQLKVVLADGSLATLGPRTAKGVAGLDLRGLFIGSEGTLGVVVEVTLRLVPQLAPPLTAVATFPSEAVAAGVVAEFMATGARPSMVEMLDGATLGMLNDYGDFGLDAGAGAMLLVQSDGSGDPASAQREVEEFARIAEEAGALDVGFTDDPADSEAMVATRRLAQPAYEKYAMAHGGGQLLDDICLPRARMAEFFERLAEVRAESGATVAVVAHAGDGNLHPAVFFDAGDPAEVARAERAFEQLMELGLALGGTITGEHGVGYLKREWLARELDPATQAMHRAVKQALDPLGILNPGKMLAALDG</sequence>
<dbReference type="InterPro" id="IPR036318">
    <property type="entry name" value="FAD-bd_PCMH-like_sf"/>
</dbReference>
<dbReference type="PANTHER" id="PTHR42934">
    <property type="entry name" value="GLYCOLATE OXIDASE SUBUNIT GLCD"/>
    <property type="match status" value="1"/>
</dbReference>
<dbReference type="InterPro" id="IPR016166">
    <property type="entry name" value="FAD-bd_PCMH"/>
</dbReference>
<evidence type="ECO:0000256" key="5">
    <source>
        <dbReference type="ARBA" id="ARBA00023002"/>
    </source>
</evidence>
<keyword evidence="4" id="KW-0274">FAD</keyword>
<evidence type="ECO:0000256" key="2">
    <source>
        <dbReference type="ARBA" id="ARBA00008000"/>
    </source>
</evidence>
<accession>A0A2I1PBR6</accession>
<dbReference type="InterPro" id="IPR016169">
    <property type="entry name" value="FAD-bd_PCMH_sub2"/>
</dbReference>
<comment type="cofactor">
    <cofactor evidence="1">
        <name>FAD</name>
        <dbReference type="ChEBI" id="CHEBI:57692"/>
    </cofactor>
</comment>
<dbReference type="EMBL" id="PKIZ01000006">
    <property type="protein sequence ID" value="PKZ42073.1"/>
    <property type="molecule type" value="Genomic_DNA"/>
</dbReference>
<dbReference type="Pfam" id="PF01565">
    <property type="entry name" value="FAD_binding_4"/>
    <property type="match status" value="1"/>
</dbReference>
<dbReference type="Proteomes" id="UP000234206">
    <property type="component" value="Unassembled WGS sequence"/>
</dbReference>
<dbReference type="Gene3D" id="3.30.465.10">
    <property type="match status" value="1"/>
</dbReference>
<organism evidence="7 8">
    <name type="scientific">Kytococcus schroeteri</name>
    <dbReference type="NCBI Taxonomy" id="138300"/>
    <lineage>
        <taxon>Bacteria</taxon>
        <taxon>Bacillati</taxon>
        <taxon>Actinomycetota</taxon>
        <taxon>Actinomycetes</taxon>
        <taxon>Micrococcales</taxon>
        <taxon>Kytococcaceae</taxon>
        <taxon>Kytococcus</taxon>
    </lineage>
</organism>
<name>A0A2I1PBR6_9MICO</name>
<dbReference type="PANTHER" id="PTHR42934:SF2">
    <property type="entry name" value="GLYCOLATE OXIDASE SUBUNIT GLCD"/>
    <property type="match status" value="1"/>
</dbReference>
<dbReference type="AlphaFoldDB" id="A0A2I1PBR6"/>
<dbReference type="SUPFAM" id="SSF55103">
    <property type="entry name" value="FAD-linked oxidases, C-terminal domain"/>
    <property type="match status" value="1"/>
</dbReference>
<dbReference type="InterPro" id="IPR004113">
    <property type="entry name" value="FAD-bd_oxidored_4_C"/>
</dbReference>
<evidence type="ECO:0000313" key="7">
    <source>
        <dbReference type="EMBL" id="PKZ42073.1"/>
    </source>
</evidence>
<dbReference type="InterPro" id="IPR006094">
    <property type="entry name" value="Oxid_FAD_bind_N"/>
</dbReference>
<keyword evidence="8" id="KW-1185">Reference proteome</keyword>
<dbReference type="InterPro" id="IPR051914">
    <property type="entry name" value="FAD-linked_OxidoTrans_Type4"/>
</dbReference>
<dbReference type="InterPro" id="IPR016164">
    <property type="entry name" value="FAD-linked_Oxase-like_C"/>
</dbReference>
<dbReference type="PROSITE" id="PS51387">
    <property type="entry name" value="FAD_PCMH"/>
    <property type="match status" value="1"/>
</dbReference>
<proteinExistence type="inferred from homology"/>
<dbReference type="Gene3D" id="3.30.70.2740">
    <property type="match status" value="1"/>
</dbReference>
<keyword evidence="5" id="KW-0560">Oxidoreductase</keyword>
<gene>
    <name evidence="7" type="ORF">CYJ76_04295</name>
</gene>
<evidence type="ECO:0000256" key="1">
    <source>
        <dbReference type="ARBA" id="ARBA00001974"/>
    </source>
</evidence>
<dbReference type="InterPro" id="IPR016171">
    <property type="entry name" value="Vanillyl_alc_oxidase_C-sub2"/>
</dbReference>
<evidence type="ECO:0000259" key="6">
    <source>
        <dbReference type="PROSITE" id="PS51387"/>
    </source>
</evidence>
<dbReference type="OrthoDB" id="9811557at2"/>
<protein>
    <submittedName>
        <fullName evidence="7">FAD-binding oxidoreductase</fullName>
    </submittedName>
</protein>
<keyword evidence="3" id="KW-0285">Flavoprotein</keyword>
<reference evidence="7 8" key="1">
    <citation type="submission" date="2017-12" db="EMBL/GenBank/DDBJ databases">
        <title>Phylogenetic diversity of female urinary microbiome.</title>
        <authorList>
            <person name="Thomas-White K."/>
            <person name="Wolfe A.J."/>
        </authorList>
    </citation>
    <scope>NUCLEOTIDE SEQUENCE [LARGE SCALE GENOMIC DNA]</scope>
    <source>
        <strain evidence="7 8">UMB1298</strain>
    </source>
</reference>